<evidence type="ECO:0000259" key="4">
    <source>
        <dbReference type="Pfam" id="PF00890"/>
    </source>
</evidence>
<dbReference type="RefSeq" id="WP_006941039.1">
    <property type="nucleotide sequence ID" value="NZ_GL538184.1"/>
</dbReference>
<keyword evidence="1" id="KW-0285">Flavoprotein</keyword>
<accession>E2ZA03</accession>
<dbReference type="InterPro" id="IPR037099">
    <property type="entry name" value="Fum_R/Succ_DH_flav-like_C_sf"/>
</dbReference>
<name>E2ZA03_9FIRM</name>
<dbReference type="PANTHER" id="PTHR11632">
    <property type="entry name" value="SUCCINATE DEHYDROGENASE 2 FLAVOPROTEIN SUBUNIT"/>
    <property type="match status" value="1"/>
</dbReference>
<dbReference type="SUPFAM" id="SSF56425">
    <property type="entry name" value="Succinate dehydrogenase/fumarate reductase flavoprotein, catalytic domain"/>
    <property type="match status" value="1"/>
</dbReference>
<gene>
    <name evidence="6" type="ORF">HMPREF9429_00259</name>
</gene>
<dbReference type="SUPFAM" id="SSF51905">
    <property type="entry name" value="FAD/NAD(P)-binding domain"/>
    <property type="match status" value="1"/>
</dbReference>
<dbReference type="PRINTS" id="PR00368">
    <property type="entry name" value="FADPNR"/>
</dbReference>
<dbReference type="GO" id="GO:0009061">
    <property type="term" value="P:anaerobic respiration"/>
    <property type="evidence" value="ECO:0007669"/>
    <property type="project" value="TreeGrafter"/>
</dbReference>
<feature type="active site" description="Proton acceptor" evidence="3">
    <location>
        <position position="278"/>
    </location>
</feature>
<dbReference type="EMBL" id="AECS01000010">
    <property type="protein sequence ID" value="EFQ04765.1"/>
    <property type="molecule type" value="Genomic_DNA"/>
</dbReference>
<dbReference type="Proteomes" id="UP000003195">
    <property type="component" value="Unassembled WGS sequence"/>
</dbReference>
<dbReference type="InterPro" id="IPR003953">
    <property type="entry name" value="FAD-dep_OxRdtase_2_FAD-bd"/>
</dbReference>
<dbReference type="AlphaFoldDB" id="E2ZA03"/>
<evidence type="ECO:0000313" key="7">
    <source>
        <dbReference type="Proteomes" id="UP000003195"/>
    </source>
</evidence>
<feature type="domain" description="FAD-dependent oxidoreductase 2 FAD-binding" evidence="4">
    <location>
        <begin position="4"/>
        <end position="379"/>
    </location>
</feature>
<dbReference type="HOGENOM" id="CLU_014312_8_1_9"/>
<comment type="caution">
    <text evidence="6">The sequence shown here is derived from an EMBL/GenBank/DDBJ whole genome shotgun (WGS) entry which is preliminary data.</text>
</comment>
<dbReference type="Gene3D" id="3.90.700.10">
    <property type="entry name" value="Succinate dehydrogenase/fumarate reductase flavoprotein, catalytic domain"/>
    <property type="match status" value="1"/>
</dbReference>
<dbReference type="GO" id="GO:0033765">
    <property type="term" value="F:steroid dehydrogenase activity, acting on the CH-CH group of donors"/>
    <property type="evidence" value="ECO:0007669"/>
    <property type="project" value="UniProtKB-ARBA"/>
</dbReference>
<dbReference type="InterPro" id="IPR015939">
    <property type="entry name" value="Fum_Rdtase/Succ_DH_flav-like_C"/>
</dbReference>
<evidence type="ECO:0000256" key="1">
    <source>
        <dbReference type="ARBA" id="ARBA00022630"/>
    </source>
</evidence>
<dbReference type="Pfam" id="PF00890">
    <property type="entry name" value="FAD_binding_2"/>
    <property type="match status" value="1"/>
</dbReference>
<dbReference type="GO" id="GO:0000104">
    <property type="term" value="F:succinate dehydrogenase activity"/>
    <property type="evidence" value="ECO:0007669"/>
    <property type="project" value="TreeGrafter"/>
</dbReference>
<organism evidence="6 7">
    <name type="scientific">Megasphaera micronuciformis F0359</name>
    <dbReference type="NCBI Taxonomy" id="706434"/>
    <lineage>
        <taxon>Bacteria</taxon>
        <taxon>Bacillati</taxon>
        <taxon>Bacillota</taxon>
        <taxon>Negativicutes</taxon>
        <taxon>Veillonellales</taxon>
        <taxon>Veillonellaceae</taxon>
        <taxon>Megasphaera</taxon>
    </lineage>
</organism>
<keyword evidence="7" id="KW-1185">Reference proteome</keyword>
<dbReference type="Gene3D" id="3.50.50.60">
    <property type="entry name" value="FAD/NAD(P)-binding domain"/>
    <property type="match status" value="1"/>
</dbReference>
<proteinExistence type="predicted"/>
<dbReference type="GO" id="GO:0005886">
    <property type="term" value="C:plasma membrane"/>
    <property type="evidence" value="ECO:0007669"/>
    <property type="project" value="TreeGrafter"/>
</dbReference>
<dbReference type="PANTHER" id="PTHR11632:SF51">
    <property type="entry name" value="SUCCINATE DEHYDROGENASE [UBIQUINONE] FLAVOPROTEIN SUBUNIT, MITOCHONDRIAL"/>
    <property type="match status" value="1"/>
</dbReference>
<feature type="domain" description="Fumarate reductase/succinate dehydrogenase flavoprotein-like C-terminal" evidence="5">
    <location>
        <begin position="435"/>
        <end position="537"/>
    </location>
</feature>
<dbReference type="InterPro" id="IPR027477">
    <property type="entry name" value="Succ_DH/fumarate_Rdtase_cat_sf"/>
</dbReference>
<dbReference type="STRING" id="706434.HMPREF9429_00259"/>
<evidence type="ECO:0000259" key="5">
    <source>
        <dbReference type="Pfam" id="PF02910"/>
    </source>
</evidence>
<dbReference type="OrthoDB" id="9806724at2"/>
<dbReference type="SUPFAM" id="SSF46977">
    <property type="entry name" value="Succinate dehydrogenase/fumarate reductase flavoprotein C-terminal domain"/>
    <property type="match status" value="1"/>
</dbReference>
<dbReference type="eggNOG" id="COG1053">
    <property type="taxonomic scope" value="Bacteria"/>
</dbReference>
<dbReference type="Gene3D" id="1.20.58.100">
    <property type="entry name" value="Fumarate reductase/succinate dehydrogenase flavoprotein-like, C-terminal domain"/>
    <property type="match status" value="1"/>
</dbReference>
<dbReference type="InterPro" id="IPR030664">
    <property type="entry name" value="SdhA/FrdA/AprA"/>
</dbReference>
<dbReference type="GO" id="GO:0050660">
    <property type="term" value="F:flavin adenine dinucleotide binding"/>
    <property type="evidence" value="ECO:0007669"/>
    <property type="project" value="TreeGrafter"/>
</dbReference>
<evidence type="ECO:0000313" key="6">
    <source>
        <dbReference type="EMBL" id="EFQ04765.1"/>
    </source>
</evidence>
<evidence type="ECO:0000256" key="3">
    <source>
        <dbReference type="PIRSR" id="PIRSR630664-50"/>
    </source>
</evidence>
<keyword evidence="2" id="KW-0560">Oxidoreductase</keyword>
<dbReference type="GO" id="GO:0009055">
    <property type="term" value="F:electron transfer activity"/>
    <property type="evidence" value="ECO:0007669"/>
    <property type="project" value="TreeGrafter"/>
</dbReference>
<dbReference type="InterPro" id="IPR036188">
    <property type="entry name" value="FAD/NAD-bd_sf"/>
</dbReference>
<reference evidence="6 7" key="1">
    <citation type="submission" date="2010-08" db="EMBL/GenBank/DDBJ databases">
        <authorList>
            <person name="Weinstock G."/>
            <person name="Sodergren E."/>
            <person name="Clifton S."/>
            <person name="Fulton L."/>
            <person name="Fulton B."/>
            <person name="Courtney L."/>
            <person name="Fronick C."/>
            <person name="Harrison M."/>
            <person name="Strong C."/>
            <person name="Farmer C."/>
            <person name="Delahaunty K."/>
            <person name="Markovic C."/>
            <person name="Hall O."/>
            <person name="Minx P."/>
            <person name="Tomlinson C."/>
            <person name="Mitreva M."/>
            <person name="Hou S."/>
            <person name="Chen J."/>
            <person name="Wollam A."/>
            <person name="Pepin K.H."/>
            <person name="Johnson M."/>
            <person name="Bhonagiri V."/>
            <person name="Zhang X."/>
            <person name="Suruliraj S."/>
            <person name="Warren W."/>
            <person name="Chinwalla A."/>
            <person name="Mardis E.R."/>
            <person name="Wilson R.K."/>
        </authorList>
    </citation>
    <scope>NUCLEOTIDE SEQUENCE [LARGE SCALE GENOMIC DNA]</scope>
    <source>
        <strain evidence="6 7">F0359</strain>
    </source>
</reference>
<protein>
    <submittedName>
        <fullName evidence="6">FAD binding domain protein</fullName>
    </submittedName>
</protein>
<sequence>MQNLIIGAGIAGMSAALHLARKQIPVILLSPVPSVQSQSVMAEGGINAALGKDDSSELHFRDTWESGGRLANKEAVRHMTRRAPEVIADLQSLATAFTLDESGKPALRPFGGQSVNRTVHADATTGKQIVTALIYELRKYEESGLVKRLPDLYFFDLAVKDGAVYGAYAYSRHRKKAFFIPAERIVIAAGGLNGLFGNTTGSVVNTGDVTARLFTHGVTLANGELVQYHPTTFRRPGKNMLISEALRGSGGRLFTEKDGQRRYFMEEKFGPKGNLMPRDVVSREEYHVIRKWGTPIYLDTTVIPKELFRTSLTGFVDDCREYFHVDPETTPIPVLYGIHYFMGGVYVDPHHRTNLRGLYSAGENACQYHGANRLGGNSLLGAFFGGLVVAESIIADSGAETSENFQVEDIDITPFLAPYAEKESQPGAHAETVTEFQKIMQQTLAISRDEETLTAGLAELEALEKRWHKVYDPFAAFDENILLEHRFVLAKAMILAARERKESRGAHNRSDYPERNEAYEKTHLYEFTDGQIRLSWKKENE</sequence>
<dbReference type="Pfam" id="PF02910">
    <property type="entry name" value="Succ_DH_flav_C"/>
    <property type="match status" value="1"/>
</dbReference>
<evidence type="ECO:0000256" key="2">
    <source>
        <dbReference type="ARBA" id="ARBA00023002"/>
    </source>
</evidence>